<dbReference type="AlphaFoldDB" id="A0A135S138"/>
<evidence type="ECO:0000313" key="2">
    <source>
        <dbReference type="EMBL" id="KXH29630.1"/>
    </source>
</evidence>
<feature type="region of interest" description="Disordered" evidence="1">
    <location>
        <begin position="63"/>
        <end position="95"/>
    </location>
</feature>
<evidence type="ECO:0000256" key="1">
    <source>
        <dbReference type="SAM" id="MobiDB-lite"/>
    </source>
</evidence>
<organism evidence="2 3">
    <name type="scientific">Colletotrichum nymphaeae SA-01</name>
    <dbReference type="NCBI Taxonomy" id="1460502"/>
    <lineage>
        <taxon>Eukaryota</taxon>
        <taxon>Fungi</taxon>
        <taxon>Dikarya</taxon>
        <taxon>Ascomycota</taxon>
        <taxon>Pezizomycotina</taxon>
        <taxon>Sordariomycetes</taxon>
        <taxon>Hypocreomycetidae</taxon>
        <taxon>Glomerellales</taxon>
        <taxon>Glomerellaceae</taxon>
        <taxon>Colletotrichum</taxon>
        <taxon>Colletotrichum acutatum species complex</taxon>
    </lineage>
</organism>
<keyword evidence="3" id="KW-1185">Reference proteome</keyword>
<protein>
    <submittedName>
        <fullName evidence="2">Uncharacterized protein</fullName>
    </submittedName>
</protein>
<dbReference type="Proteomes" id="UP000070054">
    <property type="component" value="Unassembled WGS sequence"/>
</dbReference>
<accession>A0A135S138</accession>
<comment type="caution">
    <text evidence="2">The sequence shown here is derived from an EMBL/GenBank/DDBJ whole genome shotgun (WGS) entry which is preliminary data.</text>
</comment>
<evidence type="ECO:0000313" key="3">
    <source>
        <dbReference type="Proteomes" id="UP000070054"/>
    </source>
</evidence>
<name>A0A135S138_9PEZI</name>
<sequence length="190" mass="21184">MQKELTRGFLVLSLGADYQELWKRKEEEADSPRRSGAVGTLTMEATKVQHNIVPKVLNKKVVSKEEDQVSPAQPSVHHLSHDHPRAMPLNATCPPVPYRTSDPKFRPFPRVLHAAYPPRPACLSTSVSSSTPVERDERLLQRTNKPRRLFLLSLDLALSDPYSYSYSHSLLLSPSSQIPPPPSAVPISSC</sequence>
<gene>
    <name evidence="2" type="ORF">CNYM01_12943</name>
</gene>
<reference evidence="2 3" key="1">
    <citation type="submission" date="2014-02" db="EMBL/GenBank/DDBJ databases">
        <title>The genome sequence of Colletotrichum nymphaeae SA-01.</title>
        <authorList>
            <person name="Baroncelli R."/>
            <person name="Thon M.R."/>
        </authorList>
    </citation>
    <scope>NUCLEOTIDE SEQUENCE [LARGE SCALE GENOMIC DNA]</scope>
    <source>
        <strain evidence="2 3">SA-01</strain>
    </source>
</reference>
<dbReference type="EMBL" id="JEMN01001692">
    <property type="protein sequence ID" value="KXH29630.1"/>
    <property type="molecule type" value="Genomic_DNA"/>
</dbReference>
<proteinExistence type="predicted"/>